<gene>
    <name evidence="8" type="ORF">CPELLU_LOCUS11877</name>
</gene>
<dbReference type="Pfam" id="PF07732">
    <property type="entry name" value="Cu-oxidase_3"/>
    <property type="match status" value="1"/>
</dbReference>
<dbReference type="InterPro" id="IPR001117">
    <property type="entry name" value="Cu-oxidase_2nd"/>
</dbReference>
<dbReference type="InterPro" id="IPR002355">
    <property type="entry name" value="Cu_oxidase_Cu_BS"/>
</dbReference>
<proteinExistence type="inferred from homology"/>
<dbReference type="OrthoDB" id="2121828at2759"/>
<feature type="domain" description="Plastocyanin-like" evidence="6">
    <location>
        <begin position="447"/>
        <end position="520"/>
    </location>
</feature>
<comment type="caution">
    <text evidence="8">The sequence shown here is derived from an EMBL/GenBank/DDBJ whole genome shotgun (WGS) entry which is preliminary data.</text>
</comment>
<feature type="domain" description="Plastocyanin-like" evidence="7">
    <location>
        <begin position="41"/>
        <end position="153"/>
    </location>
</feature>
<evidence type="ECO:0000256" key="4">
    <source>
        <dbReference type="ARBA" id="ARBA00023008"/>
    </source>
</evidence>
<evidence type="ECO:0000256" key="1">
    <source>
        <dbReference type="ARBA" id="ARBA00010609"/>
    </source>
</evidence>
<dbReference type="PANTHER" id="PTHR11709">
    <property type="entry name" value="MULTI-COPPER OXIDASE"/>
    <property type="match status" value="1"/>
</dbReference>
<dbReference type="PROSITE" id="PS00080">
    <property type="entry name" value="MULTICOPPER_OXIDASE2"/>
    <property type="match status" value="1"/>
</dbReference>
<evidence type="ECO:0000313" key="8">
    <source>
        <dbReference type="EMBL" id="CAG8702007.1"/>
    </source>
</evidence>
<dbReference type="AlphaFoldDB" id="A0A9N9HRF3"/>
<keyword evidence="4" id="KW-0186">Copper</keyword>
<protein>
    <submittedName>
        <fullName evidence="8">5320_t:CDS:1</fullName>
    </submittedName>
</protein>
<organism evidence="8 9">
    <name type="scientific">Cetraspora pellucida</name>
    <dbReference type="NCBI Taxonomy" id="1433469"/>
    <lineage>
        <taxon>Eukaryota</taxon>
        <taxon>Fungi</taxon>
        <taxon>Fungi incertae sedis</taxon>
        <taxon>Mucoromycota</taxon>
        <taxon>Glomeromycotina</taxon>
        <taxon>Glomeromycetes</taxon>
        <taxon>Diversisporales</taxon>
        <taxon>Gigasporaceae</taxon>
        <taxon>Cetraspora</taxon>
    </lineage>
</organism>
<dbReference type="EMBL" id="CAJVQA010010892">
    <property type="protein sequence ID" value="CAG8702007.1"/>
    <property type="molecule type" value="Genomic_DNA"/>
</dbReference>
<name>A0A9N9HRF3_9GLOM</name>
<evidence type="ECO:0000259" key="7">
    <source>
        <dbReference type="Pfam" id="PF07732"/>
    </source>
</evidence>
<dbReference type="InterPro" id="IPR033138">
    <property type="entry name" value="Cu_oxidase_CS"/>
</dbReference>
<dbReference type="Proteomes" id="UP000789759">
    <property type="component" value="Unassembled WGS sequence"/>
</dbReference>
<sequence length="540" mass="59474">IAAPTIRSLEKRTPINTNIFSPLPPPPTTSSVHIYDFILNQTTLSPDGVPRTVWTVNGQYPGPMVVANVGDQIILNVTNQLGEPSSIHSHGIVQRNTNWYDGVPGITQCPIPNGANFIYNFTVVDSGTYWYHSHFIAQYVDGLFGPIIVQDPADPHGNLYDSEYVITLNEWYHNTTKDILAVKMAPTYRGVNPVPDAVLISGYGQYDCTVASSKGKTCTSVTPATYVVQSGKRYRFRIINTSADSHFHFSIDNHQLSLIERYSVVINATQPVGNYFIRASVTQACQFKVNASTINYDSSINWNATGILRYEGANNTTPTSQDFPDTAPLTCDDVPDSSLIPVVANPPPQNATQHILNITYAPNSQGLGVFFINGNSFEANFNNATLMQVTSGGVSPQSLPANQNIISYDTANAGIELVFVNNVHDIHPFHLVYILIYLFIIVYSRSIHGHSFYVVGRGNGTTPDQSTYNLINPPYRDTVTIPPAGWLAIRFVADNPGIWAVHCHIEWHVEMGMVATLVERLNDLKQLTVPDSVKQLCQAS</sequence>
<dbReference type="Gene3D" id="2.60.40.420">
    <property type="entry name" value="Cupredoxins - blue copper proteins"/>
    <property type="match status" value="4"/>
</dbReference>
<keyword evidence="3" id="KW-0560">Oxidoreductase</keyword>
<dbReference type="GO" id="GO:0016491">
    <property type="term" value="F:oxidoreductase activity"/>
    <property type="evidence" value="ECO:0007669"/>
    <property type="project" value="UniProtKB-KW"/>
</dbReference>
<dbReference type="PANTHER" id="PTHR11709:SF511">
    <property type="entry name" value="LACCASE"/>
    <property type="match status" value="1"/>
</dbReference>
<keyword evidence="9" id="KW-1185">Reference proteome</keyword>
<dbReference type="InterPro" id="IPR011707">
    <property type="entry name" value="Cu-oxidase-like_N"/>
</dbReference>
<feature type="non-terminal residue" evidence="8">
    <location>
        <position position="540"/>
    </location>
</feature>
<dbReference type="PROSITE" id="PS00079">
    <property type="entry name" value="MULTICOPPER_OXIDASE1"/>
    <property type="match status" value="2"/>
</dbReference>
<evidence type="ECO:0000256" key="2">
    <source>
        <dbReference type="ARBA" id="ARBA00022723"/>
    </source>
</evidence>
<accession>A0A9N9HRF3</accession>
<keyword evidence="2" id="KW-0479">Metal-binding</keyword>
<comment type="similarity">
    <text evidence="1">Belongs to the multicopper oxidase family.</text>
</comment>
<dbReference type="Pfam" id="PF07731">
    <property type="entry name" value="Cu-oxidase_2"/>
    <property type="match status" value="1"/>
</dbReference>
<dbReference type="Pfam" id="PF00394">
    <property type="entry name" value="Cu-oxidase"/>
    <property type="match status" value="1"/>
</dbReference>
<dbReference type="InterPro" id="IPR008972">
    <property type="entry name" value="Cupredoxin"/>
</dbReference>
<evidence type="ECO:0000259" key="6">
    <source>
        <dbReference type="Pfam" id="PF07731"/>
    </source>
</evidence>
<dbReference type="InterPro" id="IPR011706">
    <property type="entry name" value="Cu-oxidase_C"/>
</dbReference>
<dbReference type="GO" id="GO:0005507">
    <property type="term" value="F:copper ion binding"/>
    <property type="evidence" value="ECO:0007669"/>
    <property type="project" value="InterPro"/>
</dbReference>
<dbReference type="SUPFAM" id="SSF49503">
    <property type="entry name" value="Cupredoxins"/>
    <property type="match status" value="3"/>
</dbReference>
<evidence type="ECO:0000256" key="3">
    <source>
        <dbReference type="ARBA" id="ARBA00023002"/>
    </source>
</evidence>
<feature type="domain" description="Plastocyanin-like" evidence="5">
    <location>
        <begin position="163"/>
        <end position="312"/>
    </location>
</feature>
<reference evidence="8" key="1">
    <citation type="submission" date="2021-06" db="EMBL/GenBank/DDBJ databases">
        <authorList>
            <person name="Kallberg Y."/>
            <person name="Tangrot J."/>
            <person name="Rosling A."/>
        </authorList>
    </citation>
    <scope>NUCLEOTIDE SEQUENCE</scope>
    <source>
        <strain evidence="8">FL966</strain>
    </source>
</reference>
<dbReference type="InterPro" id="IPR045087">
    <property type="entry name" value="Cu-oxidase_fam"/>
</dbReference>
<evidence type="ECO:0000313" key="9">
    <source>
        <dbReference type="Proteomes" id="UP000789759"/>
    </source>
</evidence>
<evidence type="ECO:0000259" key="5">
    <source>
        <dbReference type="Pfam" id="PF00394"/>
    </source>
</evidence>